<evidence type="ECO:0000313" key="3">
    <source>
        <dbReference type="Proteomes" id="UP000008206"/>
    </source>
</evidence>
<dbReference type="Gene3D" id="3.30.565.40">
    <property type="entry name" value="Fervidobacterium nodosum Rt17-B1 like"/>
    <property type="match status" value="1"/>
</dbReference>
<dbReference type="Pfam" id="PF11738">
    <property type="entry name" value="DUF3298"/>
    <property type="match status" value="1"/>
</dbReference>
<dbReference type="SUPFAM" id="SSF52200">
    <property type="entry name" value="Toll/Interleukin receptor TIR domain"/>
    <property type="match status" value="1"/>
</dbReference>
<dbReference type="STRING" id="497965.Cyan7822_0719"/>
<dbReference type="KEGG" id="cyj:Cyan7822_0719"/>
<name>E0UAK9_GLOV7</name>
<dbReference type="PROSITE" id="PS50104">
    <property type="entry name" value="TIR"/>
    <property type="match status" value="1"/>
</dbReference>
<dbReference type="Proteomes" id="UP000008206">
    <property type="component" value="Chromosome"/>
</dbReference>
<dbReference type="eggNOG" id="COG1262">
    <property type="taxonomic scope" value="Bacteria"/>
</dbReference>
<organism evidence="2 3">
    <name type="scientific">Gloeothece verrucosa (strain PCC 7822)</name>
    <name type="common">Cyanothece sp. (strain PCC 7822)</name>
    <dbReference type="NCBI Taxonomy" id="497965"/>
    <lineage>
        <taxon>Bacteria</taxon>
        <taxon>Bacillati</taxon>
        <taxon>Cyanobacteriota</taxon>
        <taxon>Cyanophyceae</taxon>
        <taxon>Oscillatoriophycideae</taxon>
        <taxon>Chroococcales</taxon>
        <taxon>Aphanothecaceae</taxon>
        <taxon>Gloeothece</taxon>
        <taxon>Gloeothece verrucosa</taxon>
    </lineage>
</organism>
<dbReference type="OrthoDB" id="466317at2"/>
<dbReference type="EMBL" id="CP002198">
    <property type="protein sequence ID" value="ADN12750.1"/>
    <property type="molecule type" value="Genomic_DNA"/>
</dbReference>
<proteinExistence type="predicted"/>
<keyword evidence="3" id="KW-1185">Reference proteome</keyword>
<feature type="domain" description="TIR" evidence="1">
    <location>
        <begin position="5"/>
        <end position="139"/>
    </location>
</feature>
<dbReference type="GO" id="GO:0007165">
    <property type="term" value="P:signal transduction"/>
    <property type="evidence" value="ECO:0007669"/>
    <property type="project" value="InterPro"/>
</dbReference>
<dbReference type="InterPro" id="IPR035897">
    <property type="entry name" value="Toll_tir_struct_dom_sf"/>
</dbReference>
<dbReference type="AlphaFoldDB" id="E0UAK9"/>
<dbReference type="RefSeq" id="WP_013320860.1">
    <property type="nucleotide sequence ID" value="NC_014501.1"/>
</dbReference>
<reference evidence="3" key="1">
    <citation type="journal article" date="2011" name="MBio">
        <title>Novel metabolic attributes of the genus Cyanothece, comprising a group of unicellular nitrogen-fixing Cyanobacteria.</title>
        <authorList>
            <person name="Bandyopadhyay A."/>
            <person name="Elvitigala T."/>
            <person name="Welsh E."/>
            <person name="Stockel J."/>
            <person name="Liberton M."/>
            <person name="Min H."/>
            <person name="Sherman L.A."/>
            <person name="Pakrasi H.B."/>
        </authorList>
    </citation>
    <scope>NUCLEOTIDE SEQUENCE [LARGE SCALE GENOMIC DNA]</scope>
    <source>
        <strain evidence="3">PCC 7822</strain>
    </source>
</reference>
<dbReference type="Gene3D" id="3.90.640.20">
    <property type="entry name" value="Heat-shock cognate protein, ATPase"/>
    <property type="match status" value="1"/>
</dbReference>
<dbReference type="InterPro" id="IPR021729">
    <property type="entry name" value="DUF3298"/>
</dbReference>
<dbReference type="InterPro" id="IPR037126">
    <property type="entry name" value="PdaC/RsiV-like_sf"/>
</dbReference>
<protein>
    <recommendedName>
        <fullName evidence="1">TIR domain-containing protein</fullName>
    </recommendedName>
</protein>
<gene>
    <name evidence="2" type="ordered locus">Cyan7822_0719</name>
</gene>
<dbReference type="Pfam" id="PF13676">
    <property type="entry name" value="TIR_2"/>
    <property type="match status" value="1"/>
</dbReference>
<dbReference type="InterPro" id="IPR000157">
    <property type="entry name" value="TIR_dom"/>
</dbReference>
<dbReference type="HOGENOM" id="CLU_729079_0_0_3"/>
<dbReference type="Gene3D" id="3.40.50.10140">
    <property type="entry name" value="Toll/interleukin-1 receptor homology (TIR) domain"/>
    <property type="match status" value="1"/>
</dbReference>
<accession>E0UAK9</accession>
<sequence length="411" mass="48310">MTEQSEIQVFLSYASQDRERVLPVYEYLVTNGYPNTWIDCKKLLGGQNWDLEIKRNLGKSQIIIIFISNSSVNKRGYVQREIKIALKYLEEKLSDDIYIIPVKLDSDAVLPDELSSRQFVDLNSSDSLLKIKQSLDSQMENLGFEISYNDNVDEIHVRKQVRQESWEGLPGYKVEFTLPRFSSTRFKNLDEITKIIEARFIQILHSYRSIKLEQSLDRFSFAQNEFFRTDIYDAYYESIFHENSFLSILYTVYWHGSGAAHPNYGFETFNFMLNPLIEISDIKDIFNDADNCFEKIVGYVRKSLLEQKKERFEKWEFTEEEEVKENNPDRDKDSDIIEQSTFHQEMIYSNTETWEAFSAFSFSKNGLVISFAPDQVGCHAEGAYSVEMPYDFFSKDIKRDIRYALSLNIYD</sequence>
<evidence type="ECO:0000259" key="1">
    <source>
        <dbReference type="PROSITE" id="PS50104"/>
    </source>
</evidence>
<evidence type="ECO:0000313" key="2">
    <source>
        <dbReference type="EMBL" id="ADN12750.1"/>
    </source>
</evidence>